<keyword evidence="2" id="KW-0479">Metal-binding</keyword>
<evidence type="ECO:0000313" key="5">
    <source>
        <dbReference type="EMBL" id="CBH76213.1"/>
    </source>
</evidence>
<dbReference type="GO" id="GO:0046872">
    <property type="term" value="F:metal ion binding"/>
    <property type="evidence" value="ECO:0007669"/>
    <property type="project" value="UniProtKB-KW"/>
</dbReference>
<keyword evidence="3" id="KW-0408">Iron</keyword>
<keyword evidence="1" id="KW-0349">Heme</keyword>
<evidence type="ECO:0000256" key="1">
    <source>
        <dbReference type="ARBA" id="ARBA00022617"/>
    </source>
</evidence>
<protein>
    <recommendedName>
        <fullName evidence="4">Cytochrome c domain-containing protein</fullName>
    </recommendedName>
</protein>
<name>E6PIC3_9ZZZZ</name>
<evidence type="ECO:0000256" key="3">
    <source>
        <dbReference type="ARBA" id="ARBA00023004"/>
    </source>
</evidence>
<dbReference type="PROSITE" id="PS51007">
    <property type="entry name" value="CYTC"/>
    <property type="match status" value="1"/>
</dbReference>
<comment type="caution">
    <text evidence="5">The sequence shown here is derived from an EMBL/GenBank/DDBJ whole genome shotgun (WGS) entry which is preliminary data.</text>
</comment>
<organism evidence="5">
    <name type="scientific">mine drainage metagenome</name>
    <dbReference type="NCBI Taxonomy" id="410659"/>
    <lineage>
        <taxon>unclassified sequences</taxon>
        <taxon>metagenomes</taxon>
        <taxon>ecological metagenomes</taxon>
    </lineage>
</organism>
<evidence type="ECO:0000256" key="2">
    <source>
        <dbReference type="ARBA" id="ARBA00022723"/>
    </source>
</evidence>
<accession>E6PIC3</accession>
<sequence>MGAALAAYIVIANGLIPANADGPLLPGEAWAARTSLHATLRREAPTGTSPVPMTDANLIAGIKLYGADCAVCHGAADGKASAIAEGLYQRAPQLGLHGVEDDPLGVTYWKLKHGIRFTGMPAFGAQLSERQLWQISLFLRHMNRLPAAPEKAWRALKNTATISPVQPKPWRYLRR</sequence>
<dbReference type="InterPro" id="IPR036909">
    <property type="entry name" value="Cyt_c-like_dom_sf"/>
</dbReference>
<dbReference type="AlphaFoldDB" id="E6PIC3"/>
<gene>
    <name evidence="5" type="ORF">CARN1_0693</name>
</gene>
<evidence type="ECO:0000259" key="4">
    <source>
        <dbReference type="PROSITE" id="PS51007"/>
    </source>
</evidence>
<dbReference type="SUPFAM" id="SSF46626">
    <property type="entry name" value="Cytochrome c"/>
    <property type="match status" value="1"/>
</dbReference>
<dbReference type="Gene3D" id="1.10.760.10">
    <property type="entry name" value="Cytochrome c-like domain"/>
    <property type="match status" value="1"/>
</dbReference>
<feature type="domain" description="Cytochrome c" evidence="4">
    <location>
        <begin position="56"/>
        <end position="143"/>
    </location>
</feature>
<proteinExistence type="predicted"/>
<dbReference type="Pfam" id="PF13442">
    <property type="entry name" value="Cytochrome_CBB3"/>
    <property type="match status" value="1"/>
</dbReference>
<dbReference type="GO" id="GO:0020037">
    <property type="term" value="F:heme binding"/>
    <property type="evidence" value="ECO:0007669"/>
    <property type="project" value="InterPro"/>
</dbReference>
<dbReference type="GO" id="GO:0009055">
    <property type="term" value="F:electron transfer activity"/>
    <property type="evidence" value="ECO:0007669"/>
    <property type="project" value="InterPro"/>
</dbReference>
<dbReference type="InterPro" id="IPR009056">
    <property type="entry name" value="Cyt_c-like_dom"/>
</dbReference>
<dbReference type="EMBL" id="CABL01000019">
    <property type="protein sequence ID" value="CBH76213.1"/>
    <property type="molecule type" value="Genomic_DNA"/>
</dbReference>
<reference evidence="5" key="1">
    <citation type="submission" date="2009-10" db="EMBL/GenBank/DDBJ databases">
        <title>Diversity of trophic interactions inside an arsenic-rich microbial ecosystem.</title>
        <authorList>
            <person name="Bertin P.N."/>
            <person name="Heinrich-Salmeron A."/>
            <person name="Pelletier E."/>
            <person name="Goulhen-Chollet F."/>
            <person name="Arsene-Ploetze F."/>
            <person name="Gallien S."/>
            <person name="Calteau A."/>
            <person name="Vallenet D."/>
            <person name="Casiot C."/>
            <person name="Chane-Woon-Ming B."/>
            <person name="Giloteaux L."/>
            <person name="Barakat M."/>
            <person name="Bonnefoy V."/>
            <person name="Bruneel O."/>
            <person name="Chandler M."/>
            <person name="Cleiss J."/>
            <person name="Duran R."/>
            <person name="Elbaz-Poulichet F."/>
            <person name="Fonknechten N."/>
            <person name="Lauga B."/>
            <person name="Mornico D."/>
            <person name="Ortet P."/>
            <person name="Schaeffer C."/>
            <person name="Siguier P."/>
            <person name="Alexander Thil Smith A."/>
            <person name="Van Dorsselaer A."/>
            <person name="Weissenbach J."/>
            <person name="Medigue C."/>
            <person name="Le Paslier D."/>
        </authorList>
    </citation>
    <scope>NUCLEOTIDE SEQUENCE</scope>
</reference>